<feature type="transmembrane region" description="Helical" evidence="1">
    <location>
        <begin position="23"/>
        <end position="44"/>
    </location>
</feature>
<dbReference type="STRING" id="55188.A0A2H5MVP2"/>
<evidence type="ECO:0000313" key="4">
    <source>
        <dbReference type="Proteomes" id="UP000236630"/>
    </source>
</evidence>
<dbReference type="Proteomes" id="UP000236630">
    <property type="component" value="Unassembled WGS sequence"/>
</dbReference>
<dbReference type="PROSITE" id="PS50848">
    <property type="entry name" value="START"/>
    <property type="match status" value="1"/>
</dbReference>
<dbReference type="PANTHER" id="PTHR19308:SF58">
    <property type="entry name" value="POLYKETIDE CYCLASE_DEHYDRASE AND LIPID TRANSPORT SUPERFAMILY PROTEIN"/>
    <property type="match status" value="1"/>
</dbReference>
<feature type="non-terminal residue" evidence="3">
    <location>
        <position position="230"/>
    </location>
</feature>
<comment type="caution">
    <text evidence="3">The sequence shown here is derived from an EMBL/GenBank/DDBJ whole genome shotgun (WGS) entry which is preliminary data.</text>
</comment>
<keyword evidence="1" id="KW-0812">Transmembrane</keyword>
<proteinExistence type="predicted"/>
<evidence type="ECO:0000259" key="2">
    <source>
        <dbReference type="PROSITE" id="PS50848"/>
    </source>
</evidence>
<sequence length="230" mass="26411">MGLASVLLEILQKPSMVDVIRELMMLMAPLWIAVIVGVLVGWAWKPKWANLGLMDSSVSISKDSHSRTEDDDSATTFTVFRNFFKFQLPTCISATSDYGIQKDVPSTSNSISPCSSSQAHRRMEQSSFVTEDDLEHLCRLVEEKDGGPVWIQMMDRSTPTMAYQAWRRDPENGPPQYRSRTVYEDVTPEMVRDFFWDDDFRLKWDDMLIYASTLEECPTTGTMVVQWVRK</sequence>
<evidence type="ECO:0000313" key="3">
    <source>
        <dbReference type="EMBL" id="GAY32079.1"/>
    </source>
</evidence>
<gene>
    <name evidence="3" type="ORF">CUMW_285300</name>
</gene>
<dbReference type="AlphaFoldDB" id="A0A2H5MVP2"/>
<dbReference type="EMBL" id="BDQV01005374">
    <property type="protein sequence ID" value="GAY32079.1"/>
    <property type="molecule type" value="Genomic_DNA"/>
</dbReference>
<keyword evidence="1" id="KW-1133">Transmembrane helix</keyword>
<evidence type="ECO:0000256" key="1">
    <source>
        <dbReference type="SAM" id="Phobius"/>
    </source>
</evidence>
<dbReference type="SUPFAM" id="SSF55961">
    <property type="entry name" value="Bet v1-like"/>
    <property type="match status" value="1"/>
</dbReference>
<dbReference type="InterPro" id="IPR023393">
    <property type="entry name" value="START-like_dom_sf"/>
</dbReference>
<name>A0A2H5MVP2_CITUN</name>
<keyword evidence="4" id="KW-1185">Reference proteome</keyword>
<feature type="domain" description="START" evidence="2">
    <location>
        <begin position="148"/>
        <end position="230"/>
    </location>
</feature>
<dbReference type="InterPro" id="IPR002913">
    <property type="entry name" value="START_lipid-bd_dom"/>
</dbReference>
<accession>A0A2H5MVP2</accession>
<dbReference type="InterPro" id="IPR051213">
    <property type="entry name" value="START_lipid_transfer"/>
</dbReference>
<dbReference type="GO" id="GO:0005737">
    <property type="term" value="C:cytoplasm"/>
    <property type="evidence" value="ECO:0007669"/>
    <property type="project" value="UniProtKB-ARBA"/>
</dbReference>
<dbReference type="PANTHER" id="PTHR19308">
    <property type="entry name" value="PHOSPHATIDYLCHOLINE TRANSFER PROTEIN"/>
    <property type="match status" value="1"/>
</dbReference>
<protein>
    <recommendedName>
        <fullName evidence="2">START domain-containing protein</fullName>
    </recommendedName>
</protein>
<reference evidence="3 4" key="1">
    <citation type="journal article" date="2017" name="Front. Genet.">
        <title>Draft sequencing of the heterozygous diploid genome of Satsuma (Citrus unshiu Marc.) using a hybrid assembly approach.</title>
        <authorList>
            <person name="Shimizu T."/>
            <person name="Tanizawa Y."/>
            <person name="Mochizuki T."/>
            <person name="Nagasaki H."/>
            <person name="Yoshioka T."/>
            <person name="Toyoda A."/>
            <person name="Fujiyama A."/>
            <person name="Kaminuma E."/>
            <person name="Nakamura Y."/>
        </authorList>
    </citation>
    <scope>NUCLEOTIDE SEQUENCE [LARGE SCALE GENOMIC DNA]</scope>
    <source>
        <strain evidence="4">cv. Miyagawa wase</strain>
    </source>
</reference>
<dbReference type="GO" id="GO:0008289">
    <property type="term" value="F:lipid binding"/>
    <property type="evidence" value="ECO:0007669"/>
    <property type="project" value="InterPro"/>
</dbReference>
<keyword evidence="1" id="KW-0472">Membrane</keyword>
<dbReference type="Gene3D" id="3.30.530.20">
    <property type="match status" value="1"/>
</dbReference>
<organism evidence="3 4">
    <name type="scientific">Citrus unshiu</name>
    <name type="common">Satsuma mandarin</name>
    <name type="synonym">Citrus nobilis var. unshiu</name>
    <dbReference type="NCBI Taxonomy" id="55188"/>
    <lineage>
        <taxon>Eukaryota</taxon>
        <taxon>Viridiplantae</taxon>
        <taxon>Streptophyta</taxon>
        <taxon>Embryophyta</taxon>
        <taxon>Tracheophyta</taxon>
        <taxon>Spermatophyta</taxon>
        <taxon>Magnoliopsida</taxon>
        <taxon>eudicotyledons</taxon>
        <taxon>Gunneridae</taxon>
        <taxon>Pentapetalae</taxon>
        <taxon>rosids</taxon>
        <taxon>malvids</taxon>
        <taxon>Sapindales</taxon>
        <taxon>Rutaceae</taxon>
        <taxon>Aurantioideae</taxon>
        <taxon>Citrus</taxon>
    </lineage>
</organism>